<reference evidence="1 2" key="1">
    <citation type="submission" date="2016-10" db="EMBL/GenBank/DDBJ databases">
        <title>Paenibacillus species isolates.</title>
        <authorList>
            <person name="Beno S.M."/>
        </authorList>
    </citation>
    <scope>NUCLEOTIDE SEQUENCE [LARGE SCALE GENOMIC DNA]</scope>
    <source>
        <strain evidence="1 2">FSL H7-0604</strain>
    </source>
</reference>
<comment type="caution">
    <text evidence="1">The sequence shown here is derived from an EMBL/GenBank/DDBJ whole genome shotgun (WGS) entry which is preliminary data.</text>
</comment>
<dbReference type="Proteomes" id="UP000187465">
    <property type="component" value="Unassembled WGS sequence"/>
</dbReference>
<dbReference type="AlphaFoldDB" id="A0A1R0WXB1"/>
<dbReference type="EMBL" id="MKQP01000056">
    <property type="protein sequence ID" value="OMD23476.1"/>
    <property type="molecule type" value="Genomic_DNA"/>
</dbReference>
<evidence type="ECO:0000313" key="1">
    <source>
        <dbReference type="EMBL" id="OMD23476.1"/>
    </source>
</evidence>
<proteinExistence type="predicted"/>
<name>A0A1R0WXB1_9BACL</name>
<organism evidence="1 2">
    <name type="scientific">Paenibacillus odorifer</name>
    <dbReference type="NCBI Taxonomy" id="189426"/>
    <lineage>
        <taxon>Bacteria</taxon>
        <taxon>Bacillati</taxon>
        <taxon>Bacillota</taxon>
        <taxon>Bacilli</taxon>
        <taxon>Bacillales</taxon>
        <taxon>Paenibacillaceae</taxon>
        <taxon>Paenibacillus</taxon>
    </lineage>
</organism>
<gene>
    <name evidence="1" type="ORF">BJP51_04660</name>
</gene>
<evidence type="ECO:0000313" key="2">
    <source>
        <dbReference type="Proteomes" id="UP000187465"/>
    </source>
</evidence>
<accession>A0A1R0WXB1</accession>
<dbReference type="RefSeq" id="WP_051490913.1">
    <property type="nucleotide sequence ID" value="NZ_MKQN01000084.1"/>
</dbReference>
<sequence length="163" mass="18888">MMKSGENLIRREQAKAYLEGQEDSIEREEWELMLLKDEDTFVSYMEMLDELKEDLPSLENSSAFTERVMGDWVATVRSSVVIEEVAGKEEGSRRYRWYEKTIFHYAVAASLTLLIMSSGMFDKLLTGEMELIVPKKDNSPSYSEQFMQATSGWLSRIMDGRQK</sequence>
<protein>
    <submittedName>
        <fullName evidence="1">Uncharacterized protein</fullName>
    </submittedName>
</protein>